<evidence type="ECO:0000256" key="2">
    <source>
        <dbReference type="ARBA" id="ARBA00004236"/>
    </source>
</evidence>
<dbReference type="Gene3D" id="3.30.565.10">
    <property type="entry name" value="Histidine kinase-like ATPase, C-terminal domain"/>
    <property type="match status" value="1"/>
</dbReference>
<organism evidence="15 16">
    <name type="scientific">Pseudofrankia inefficax (strain DSM 45817 / CECT 9037 / DDB 130130 / EuI1c)</name>
    <name type="common">Frankia inefficax</name>
    <dbReference type="NCBI Taxonomy" id="298654"/>
    <lineage>
        <taxon>Bacteria</taxon>
        <taxon>Bacillati</taxon>
        <taxon>Actinomycetota</taxon>
        <taxon>Actinomycetes</taxon>
        <taxon>Frankiales</taxon>
        <taxon>Frankiaceae</taxon>
        <taxon>Pseudofrankia</taxon>
    </lineage>
</organism>
<keyword evidence="5" id="KW-0808">Transferase</keyword>
<dbReference type="InterPro" id="IPR036890">
    <property type="entry name" value="HATPase_C_sf"/>
</dbReference>
<dbReference type="InterPro" id="IPR003594">
    <property type="entry name" value="HATPase_dom"/>
</dbReference>
<comment type="catalytic activity">
    <reaction evidence="1">
        <text>ATP + protein L-histidine = ADP + protein N-phospho-L-histidine.</text>
        <dbReference type="EC" id="2.7.13.3"/>
    </reaction>
</comment>
<dbReference type="SUPFAM" id="SSF47384">
    <property type="entry name" value="Homodimeric domain of signal transducing histidine kinase"/>
    <property type="match status" value="1"/>
</dbReference>
<dbReference type="Proteomes" id="UP000002484">
    <property type="component" value="Chromosome"/>
</dbReference>
<dbReference type="CDD" id="cd06225">
    <property type="entry name" value="HAMP"/>
    <property type="match status" value="1"/>
</dbReference>
<feature type="region of interest" description="Disordered" evidence="11">
    <location>
        <begin position="464"/>
        <end position="483"/>
    </location>
</feature>
<dbReference type="Gene3D" id="6.10.340.10">
    <property type="match status" value="1"/>
</dbReference>
<dbReference type="EC" id="2.7.13.3" evidence="3"/>
<dbReference type="GO" id="GO:0005886">
    <property type="term" value="C:plasma membrane"/>
    <property type="evidence" value="ECO:0007669"/>
    <property type="project" value="UniProtKB-SubCell"/>
</dbReference>
<dbReference type="PANTHER" id="PTHR45436:SF5">
    <property type="entry name" value="SENSOR HISTIDINE KINASE TRCS"/>
    <property type="match status" value="1"/>
</dbReference>
<dbReference type="PRINTS" id="PR00344">
    <property type="entry name" value="BCTRLSENSOR"/>
</dbReference>
<dbReference type="RefSeq" id="WP_013426104.1">
    <property type="nucleotide sequence ID" value="NC_014666.1"/>
</dbReference>
<dbReference type="SMART" id="SM00304">
    <property type="entry name" value="HAMP"/>
    <property type="match status" value="1"/>
</dbReference>
<dbReference type="KEGG" id="fri:FraEuI1c_4997"/>
<dbReference type="InParanoid" id="E3J336"/>
<feature type="transmembrane region" description="Helical" evidence="12">
    <location>
        <begin position="148"/>
        <end position="173"/>
    </location>
</feature>
<evidence type="ECO:0000256" key="12">
    <source>
        <dbReference type="SAM" id="Phobius"/>
    </source>
</evidence>
<dbReference type="CDD" id="cd00075">
    <property type="entry name" value="HATPase"/>
    <property type="match status" value="1"/>
</dbReference>
<dbReference type="InterPro" id="IPR003660">
    <property type="entry name" value="HAMP_dom"/>
</dbReference>
<evidence type="ECO:0000256" key="5">
    <source>
        <dbReference type="ARBA" id="ARBA00022679"/>
    </source>
</evidence>
<evidence type="ECO:0000256" key="3">
    <source>
        <dbReference type="ARBA" id="ARBA00012438"/>
    </source>
</evidence>
<feature type="domain" description="Histidine kinase" evidence="13">
    <location>
        <begin position="232"/>
        <end position="455"/>
    </location>
</feature>
<evidence type="ECO:0000313" key="15">
    <source>
        <dbReference type="EMBL" id="ADP82986.1"/>
    </source>
</evidence>
<dbReference type="EMBL" id="CP002299">
    <property type="protein sequence ID" value="ADP82986.1"/>
    <property type="molecule type" value="Genomic_DNA"/>
</dbReference>
<evidence type="ECO:0000256" key="7">
    <source>
        <dbReference type="ARBA" id="ARBA00022777"/>
    </source>
</evidence>
<evidence type="ECO:0000259" key="13">
    <source>
        <dbReference type="PROSITE" id="PS50109"/>
    </source>
</evidence>
<dbReference type="InterPro" id="IPR003661">
    <property type="entry name" value="HisK_dim/P_dom"/>
</dbReference>
<keyword evidence="6 12" id="KW-0812">Transmembrane</keyword>
<dbReference type="HOGENOM" id="CLU_000445_89_6_11"/>
<keyword evidence="4" id="KW-0597">Phosphoprotein</keyword>
<dbReference type="SMART" id="SM00388">
    <property type="entry name" value="HisKA"/>
    <property type="match status" value="1"/>
</dbReference>
<evidence type="ECO:0000256" key="1">
    <source>
        <dbReference type="ARBA" id="ARBA00000085"/>
    </source>
</evidence>
<evidence type="ECO:0000256" key="8">
    <source>
        <dbReference type="ARBA" id="ARBA00022989"/>
    </source>
</evidence>
<dbReference type="PROSITE" id="PS50885">
    <property type="entry name" value="HAMP"/>
    <property type="match status" value="1"/>
</dbReference>
<dbReference type="Pfam" id="PF02518">
    <property type="entry name" value="HATPase_c"/>
    <property type="match status" value="1"/>
</dbReference>
<dbReference type="OrthoDB" id="9786919at2"/>
<sequence length="483" mass="50447">MSKRVIAIQLLLIALLLVGVCIPLGMDAAEHDRDLLTARAAAAADAYASEVKWRRLSTGRVKLPSEEDDDMALYSPDGVLTSSSGRPIPLTAAQLHSACTARVVLSPSATDGGRVVVLTPVTSDKGLLAVLVLARSDHATQVAIRNRWIRLFGGAGLASLVALALSVLLAQWVSRPLRRLERAAATLGDGELSARARAVGGPGEVRQLAASFDAMADRIEELVGGERAFLADVSHQIRTPLTAMRLRLELLTEDLLDNPVAAMEVGGTLTEVHRLSRMVDGLLAMARAHARDTARLPVAVDEVVAQRAVTWWPVAQAAGVELWTDVRDTTGALLTPGHLEQVLDNLLANALEASPPGGRVVVATAPAPALAGDVPMLRLTVTDDGPGMPAAARARAFERFRSETAKSRPVRADRRGNGLGLAVVHALVTADGGQVRLAEAASGGLLVVLDLPAAHTVAAVAAEAAPAPGADRGERHARASATG</sequence>
<dbReference type="PANTHER" id="PTHR45436">
    <property type="entry name" value="SENSOR HISTIDINE KINASE YKOH"/>
    <property type="match status" value="1"/>
</dbReference>
<dbReference type="STRING" id="298654.FraEuI1c_4997"/>
<dbReference type="Pfam" id="PF00672">
    <property type="entry name" value="HAMP"/>
    <property type="match status" value="1"/>
</dbReference>
<keyword evidence="10 12" id="KW-0472">Membrane</keyword>
<dbReference type="InterPro" id="IPR036097">
    <property type="entry name" value="HisK_dim/P_sf"/>
</dbReference>
<protein>
    <recommendedName>
        <fullName evidence="3">histidine kinase</fullName>
        <ecNumber evidence="3">2.7.13.3</ecNumber>
    </recommendedName>
</protein>
<keyword evidence="16" id="KW-1185">Reference proteome</keyword>
<evidence type="ECO:0000256" key="9">
    <source>
        <dbReference type="ARBA" id="ARBA00023012"/>
    </source>
</evidence>
<dbReference type="Gene3D" id="1.10.287.130">
    <property type="match status" value="1"/>
</dbReference>
<evidence type="ECO:0000256" key="6">
    <source>
        <dbReference type="ARBA" id="ARBA00022692"/>
    </source>
</evidence>
<dbReference type="SUPFAM" id="SSF158472">
    <property type="entry name" value="HAMP domain-like"/>
    <property type="match status" value="1"/>
</dbReference>
<dbReference type="eggNOG" id="COG0642">
    <property type="taxonomic scope" value="Bacteria"/>
</dbReference>
<evidence type="ECO:0000256" key="4">
    <source>
        <dbReference type="ARBA" id="ARBA00022553"/>
    </source>
</evidence>
<accession>E3J336</accession>
<dbReference type="InterPro" id="IPR004358">
    <property type="entry name" value="Sig_transdc_His_kin-like_C"/>
</dbReference>
<gene>
    <name evidence="15" type="ordered locus">FraEuI1c_4997</name>
</gene>
<name>E3J336_PSEI1</name>
<evidence type="ECO:0000313" key="16">
    <source>
        <dbReference type="Proteomes" id="UP000002484"/>
    </source>
</evidence>
<reference evidence="15 16" key="1">
    <citation type="submission" date="2010-10" db="EMBL/GenBank/DDBJ databases">
        <title>Complete sequence of Frankia sp. EuI1c.</title>
        <authorList>
            <consortium name="US DOE Joint Genome Institute"/>
            <person name="Lucas S."/>
            <person name="Copeland A."/>
            <person name="Lapidus A."/>
            <person name="Cheng J.-F."/>
            <person name="Bruce D."/>
            <person name="Goodwin L."/>
            <person name="Pitluck S."/>
            <person name="Chertkov O."/>
            <person name="Detter J.C."/>
            <person name="Han C."/>
            <person name="Tapia R."/>
            <person name="Land M."/>
            <person name="Hauser L."/>
            <person name="Jeffries C."/>
            <person name="Kyrpides N."/>
            <person name="Ivanova N."/>
            <person name="Mikhailova N."/>
            <person name="Beauchemin N."/>
            <person name="Sen A."/>
            <person name="Sur S.A."/>
            <person name="Gtari M."/>
            <person name="Wall L."/>
            <person name="Tisa L."/>
            <person name="Woyke T."/>
        </authorList>
    </citation>
    <scope>NUCLEOTIDE SEQUENCE [LARGE SCALE GENOMIC DNA]</scope>
    <source>
        <strain evidence="16">DSM 45817 / CECT 9037 / EuI1c</strain>
    </source>
</reference>
<dbReference type="CDD" id="cd00082">
    <property type="entry name" value="HisKA"/>
    <property type="match status" value="1"/>
</dbReference>
<dbReference type="SMART" id="SM00387">
    <property type="entry name" value="HATPase_c"/>
    <property type="match status" value="1"/>
</dbReference>
<keyword evidence="8 12" id="KW-1133">Transmembrane helix</keyword>
<dbReference type="AlphaFoldDB" id="E3J336"/>
<dbReference type="SUPFAM" id="SSF55874">
    <property type="entry name" value="ATPase domain of HSP90 chaperone/DNA topoisomerase II/histidine kinase"/>
    <property type="match status" value="1"/>
</dbReference>
<evidence type="ECO:0000256" key="10">
    <source>
        <dbReference type="ARBA" id="ARBA00023136"/>
    </source>
</evidence>
<comment type="subcellular location">
    <subcellularLocation>
        <location evidence="2">Cell membrane</location>
    </subcellularLocation>
</comment>
<dbReference type="InterPro" id="IPR005467">
    <property type="entry name" value="His_kinase_dom"/>
</dbReference>
<dbReference type="PROSITE" id="PS50109">
    <property type="entry name" value="HIS_KIN"/>
    <property type="match status" value="1"/>
</dbReference>
<dbReference type="InterPro" id="IPR050428">
    <property type="entry name" value="TCS_sensor_his_kinase"/>
</dbReference>
<proteinExistence type="predicted"/>
<keyword evidence="7 15" id="KW-0418">Kinase</keyword>
<evidence type="ECO:0000259" key="14">
    <source>
        <dbReference type="PROSITE" id="PS50885"/>
    </source>
</evidence>
<feature type="domain" description="HAMP" evidence="14">
    <location>
        <begin position="171"/>
        <end position="224"/>
    </location>
</feature>
<keyword evidence="9" id="KW-0902">Two-component regulatory system</keyword>
<evidence type="ECO:0000256" key="11">
    <source>
        <dbReference type="SAM" id="MobiDB-lite"/>
    </source>
</evidence>
<dbReference type="Pfam" id="PF00512">
    <property type="entry name" value="HisKA"/>
    <property type="match status" value="1"/>
</dbReference>
<dbReference type="GO" id="GO:0000155">
    <property type="term" value="F:phosphorelay sensor kinase activity"/>
    <property type="evidence" value="ECO:0007669"/>
    <property type="project" value="InterPro"/>
</dbReference>